<keyword evidence="2" id="KW-1185">Reference proteome</keyword>
<dbReference type="OrthoDB" id="9805098at2"/>
<reference evidence="1 2" key="2">
    <citation type="submission" date="2018-03" db="EMBL/GenBank/DDBJ databases">
        <title>The ancient ancestry and fast evolution of plastids.</title>
        <authorList>
            <person name="Moore K.R."/>
            <person name="Magnabosco C."/>
            <person name="Momper L."/>
            <person name="Gold D.A."/>
            <person name="Bosak T."/>
            <person name="Fournier G.P."/>
        </authorList>
    </citation>
    <scope>NUCLEOTIDE SEQUENCE [LARGE SCALE GENOMIC DNA]</scope>
    <source>
        <strain evidence="1 2">ULC18</strain>
    </source>
</reference>
<proteinExistence type="predicted"/>
<dbReference type="Proteomes" id="UP000239576">
    <property type="component" value="Unassembled WGS sequence"/>
</dbReference>
<dbReference type="EMBL" id="PVWK01000117">
    <property type="protein sequence ID" value="PSB26041.1"/>
    <property type="molecule type" value="Genomic_DNA"/>
</dbReference>
<sequence>MELVLSKAAVKFLERLSLKETEKLQDRLATLLRSLETEGIIPFNELDIKSLKGDWKGFFRMRVGKVRVVFTIDSEADALQVYDIDFRGSIYKSLLLGSTTITLPLI</sequence>
<dbReference type="PANTHER" id="PTHR38813">
    <property type="match status" value="1"/>
</dbReference>
<dbReference type="InterPro" id="IPR035093">
    <property type="entry name" value="RelE/ParE_toxin_dom_sf"/>
</dbReference>
<protein>
    <submittedName>
        <fullName evidence="1">Type II toxin-antitoxin system RelE/ParE family toxin</fullName>
    </submittedName>
</protein>
<gene>
    <name evidence="1" type="ORF">C7B82_21320</name>
</gene>
<evidence type="ECO:0000313" key="1">
    <source>
        <dbReference type="EMBL" id="PSB26041.1"/>
    </source>
</evidence>
<accession>A0A2T1E034</accession>
<comment type="caution">
    <text evidence="1">The sequence shown here is derived from an EMBL/GenBank/DDBJ whole genome shotgun (WGS) entry which is preliminary data.</text>
</comment>
<dbReference type="InterPro" id="IPR052747">
    <property type="entry name" value="TA_system_RelE_toxin"/>
</dbReference>
<name>A0A2T1E034_9CYAN</name>
<dbReference type="SUPFAM" id="SSF143011">
    <property type="entry name" value="RelE-like"/>
    <property type="match status" value="1"/>
</dbReference>
<dbReference type="RefSeq" id="WP_106258413.1">
    <property type="nucleotide sequence ID" value="NZ_CAWNSW010000166.1"/>
</dbReference>
<dbReference type="Gene3D" id="3.30.2310.20">
    <property type="entry name" value="RelE-like"/>
    <property type="match status" value="1"/>
</dbReference>
<evidence type="ECO:0000313" key="2">
    <source>
        <dbReference type="Proteomes" id="UP000239576"/>
    </source>
</evidence>
<dbReference type="PANTHER" id="PTHR38813:SF1">
    <property type="entry name" value="TOXIN RELE1-RELATED"/>
    <property type="match status" value="1"/>
</dbReference>
<dbReference type="AlphaFoldDB" id="A0A2T1E034"/>
<reference evidence="2" key="1">
    <citation type="submission" date="2018-02" db="EMBL/GenBank/DDBJ databases">
        <authorList>
            <person name="Moore K."/>
            <person name="Momper L."/>
        </authorList>
    </citation>
    <scope>NUCLEOTIDE SEQUENCE [LARGE SCALE GENOMIC DNA]</scope>
    <source>
        <strain evidence="2">ULC18</strain>
    </source>
</reference>
<organism evidence="1 2">
    <name type="scientific">Stenomitos frigidus ULC18</name>
    <dbReference type="NCBI Taxonomy" id="2107698"/>
    <lineage>
        <taxon>Bacteria</taxon>
        <taxon>Bacillati</taxon>
        <taxon>Cyanobacteriota</taxon>
        <taxon>Cyanophyceae</taxon>
        <taxon>Leptolyngbyales</taxon>
        <taxon>Leptolyngbyaceae</taxon>
        <taxon>Stenomitos</taxon>
    </lineage>
</organism>